<dbReference type="AlphaFoldDB" id="A0A0C3GK64"/>
<organism evidence="4 5">
    <name type="scientific">Piloderma croceum (strain F 1598)</name>
    <dbReference type="NCBI Taxonomy" id="765440"/>
    <lineage>
        <taxon>Eukaryota</taxon>
        <taxon>Fungi</taxon>
        <taxon>Dikarya</taxon>
        <taxon>Basidiomycota</taxon>
        <taxon>Agaricomycotina</taxon>
        <taxon>Agaricomycetes</taxon>
        <taxon>Agaricomycetidae</taxon>
        <taxon>Atheliales</taxon>
        <taxon>Atheliaceae</taxon>
        <taxon>Piloderma</taxon>
    </lineage>
</organism>
<dbReference type="Proteomes" id="UP000054166">
    <property type="component" value="Unassembled WGS sequence"/>
</dbReference>
<dbReference type="GO" id="GO:0016787">
    <property type="term" value="F:hydrolase activity"/>
    <property type="evidence" value="ECO:0007669"/>
    <property type="project" value="UniProtKB-KW"/>
</dbReference>
<sequence>MAPPSLISLLAILSLAVLACFFAASPVDALATNLHHIRDVPAIGHGAMARRKRATSTDAQRCKQRPSSSSSSSPTPKSTTPKAKPSPSTHSTAKKPASTPSPSLSGKAGKGKIGLAWANGNSVSMKPFVNDQVQFVYTWTPSKPSDSDSLGLTFLPMLWGPNQVGDFKNLVKKGYATSVMGFNEPEQPGQSNISPETGAQLWKEYIQPLENEGYTNLISPATSSAPAGFTWMQDWYKACNGGCRPNLMAAHYYDISADGLITYLEHWHNTFHLDMLLTEFACQNFNNPNQQCTEADIQKFVEAVVEFANNTEWMVAIMPFGAMHQMQGVNQLDQLMASNGQPTALWQKFVNP</sequence>
<reference evidence="5" key="2">
    <citation type="submission" date="2015-01" db="EMBL/GenBank/DDBJ databases">
        <title>Evolutionary Origins and Diversification of the Mycorrhizal Mutualists.</title>
        <authorList>
            <consortium name="DOE Joint Genome Institute"/>
            <consortium name="Mycorrhizal Genomics Consortium"/>
            <person name="Kohler A."/>
            <person name="Kuo A."/>
            <person name="Nagy L.G."/>
            <person name="Floudas D."/>
            <person name="Copeland A."/>
            <person name="Barry K.W."/>
            <person name="Cichocki N."/>
            <person name="Veneault-Fourrey C."/>
            <person name="LaButti K."/>
            <person name="Lindquist E.A."/>
            <person name="Lipzen A."/>
            <person name="Lundell T."/>
            <person name="Morin E."/>
            <person name="Murat C."/>
            <person name="Riley R."/>
            <person name="Ohm R."/>
            <person name="Sun H."/>
            <person name="Tunlid A."/>
            <person name="Henrissat B."/>
            <person name="Grigoriev I.V."/>
            <person name="Hibbett D.S."/>
            <person name="Martin F."/>
        </authorList>
    </citation>
    <scope>NUCLEOTIDE SEQUENCE [LARGE SCALE GENOMIC DNA]</scope>
    <source>
        <strain evidence="5">F 1598</strain>
    </source>
</reference>
<gene>
    <name evidence="4" type="ORF">PILCRDRAFT_811538</name>
</gene>
<proteinExistence type="predicted"/>
<keyword evidence="4" id="KW-0378">Hydrolase</keyword>
<keyword evidence="2" id="KW-0732">Signal</keyword>
<evidence type="ECO:0000259" key="3">
    <source>
        <dbReference type="Pfam" id="PF11790"/>
    </source>
</evidence>
<dbReference type="SUPFAM" id="SSF51445">
    <property type="entry name" value="(Trans)glycosidases"/>
    <property type="match status" value="1"/>
</dbReference>
<feature type="chain" id="PRO_5002174569" evidence="2">
    <location>
        <begin position="30"/>
        <end position="352"/>
    </location>
</feature>
<evidence type="ECO:0000313" key="4">
    <source>
        <dbReference type="EMBL" id="KIM91021.1"/>
    </source>
</evidence>
<dbReference type="InterPro" id="IPR017853">
    <property type="entry name" value="GH"/>
</dbReference>
<dbReference type="InterPro" id="IPR053183">
    <property type="entry name" value="ASL1"/>
</dbReference>
<reference evidence="4 5" key="1">
    <citation type="submission" date="2014-04" db="EMBL/GenBank/DDBJ databases">
        <authorList>
            <consortium name="DOE Joint Genome Institute"/>
            <person name="Kuo A."/>
            <person name="Tarkka M."/>
            <person name="Buscot F."/>
            <person name="Kohler A."/>
            <person name="Nagy L.G."/>
            <person name="Floudas D."/>
            <person name="Copeland A."/>
            <person name="Barry K.W."/>
            <person name="Cichocki N."/>
            <person name="Veneault-Fourrey C."/>
            <person name="LaButti K."/>
            <person name="Lindquist E.A."/>
            <person name="Lipzen A."/>
            <person name="Lundell T."/>
            <person name="Morin E."/>
            <person name="Murat C."/>
            <person name="Sun H."/>
            <person name="Tunlid A."/>
            <person name="Henrissat B."/>
            <person name="Grigoriev I.V."/>
            <person name="Hibbett D.S."/>
            <person name="Martin F."/>
            <person name="Nordberg H.P."/>
            <person name="Cantor M.N."/>
            <person name="Hua S.X."/>
        </authorList>
    </citation>
    <scope>NUCLEOTIDE SEQUENCE [LARGE SCALE GENOMIC DNA]</scope>
    <source>
        <strain evidence="4 5">F 1598</strain>
    </source>
</reference>
<dbReference type="PANTHER" id="PTHR34154">
    <property type="entry name" value="ALKALI-SENSITIVE LINKAGE PROTEIN 1"/>
    <property type="match status" value="1"/>
</dbReference>
<dbReference type="InterPro" id="IPR024655">
    <property type="entry name" value="Asl1_glyco_hydro_catalytic"/>
</dbReference>
<protein>
    <submittedName>
        <fullName evidence="4">Glycoside hydrolase family 128 protein</fullName>
    </submittedName>
</protein>
<feature type="compositionally biased region" description="Low complexity" evidence="1">
    <location>
        <begin position="66"/>
        <end position="91"/>
    </location>
</feature>
<feature type="region of interest" description="Disordered" evidence="1">
    <location>
        <begin position="45"/>
        <end position="109"/>
    </location>
</feature>
<accession>A0A0C3GK64</accession>
<dbReference type="GO" id="GO:0009277">
    <property type="term" value="C:fungal-type cell wall"/>
    <property type="evidence" value="ECO:0007669"/>
    <property type="project" value="TreeGrafter"/>
</dbReference>
<dbReference type="STRING" id="765440.A0A0C3GK64"/>
<keyword evidence="5" id="KW-1185">Reference proteome</keyword>
<dbReference type="OrthoDB" id="5959761at2759"/>
<feature type="domain" description="Asl1-like glycosyl hydrolase catalytic" evidence="3">
    <location>
        <begin position="114"/>
        <end position="347"/>
    </location>
</feature>
<dbReference type="GO" id="GO:0071966">
    <property type="term" value="P:fungal-type cell wall polysaccharide metabolic process"/>
    <property type="evidence" value="ECO:0007669"/>
    <property type="project" value="TreeGrafter"/>
</dbReference>
<evidence type="ECO:0000313" key="5">
    <source>
        <dbReference type="Proteomes" id="UP000054166"/>
    </source>
</evidence>
<evidence type="ECO:0000256" key="1">
    <source>
        <dbReference type="SAM" id="MobiDB-lite"/>
    </source>
</evidence>
<name>A0A0C3GK64_PILCF</name>
<dbReference type="Pfam" id="PF11790">
    <property type="entry name" value="Glyco_hydro_cc"/>
    <property type="match status" value="1"/>
</dbReference>
<dbReference type="HOGENOM" id="CLU_040908_0_1_1"/>
<dbReference type="PANTHER" id="PTHR34154:SF3">
    <property type="entry name" value="ALKALI-SENSITIVE LINKAGE PROTEIN 1"/>
    <property type="match status" value="1"/>
</dbReference>
<feature type="signal peptide" evidence="2">
    <location>
        <begin position="1"/>
        <end position="29"/>
    </location>
</feature>
<dbReference type="InParanoid" id="A0A0C3GK64"/>
<dbReference type="EMBL" id="KN832972">
    <property type="protein sequence ID" value="KIM91021.1"/>
    <property type="molecule type" value="Genomic_DNA"/>
</dbReference>
<evidence type="ECO:0000256" key="2">
    <source>
        <dbReference type="SAM" id="SignalP"/>
    </source>
</evidence>